<keyword evidence="1" id="KW-0472">Membrane</keyword>
<keyword evidence="1" id="KW-0812">Transmembrane</keyword>
<organism evidence="2 3">
    <name type="scientific">Serendipita vermifera MAFF 305830</name>
    <dbReference type="NCBI Taxonomy" id="933852"/>
    <lineage>
        <taxon>Eukaryota</taxon>
        <taxon>Fungi</taxon>
        <taxon>Dikarya</taxon>
        <taxon>Basidiomycota</taxon>
        <taxon>Agaricomycotina</taxon>
        <taxon>Agaricomycetes</taxon>
        <taxon>Sebacinales</taxon>
        <taxon>Serendipitaceae</taxon>
        <taxon>Serendipita</taxon>
    </lineage>
</organism>
<dbReference type="HOGENOM" id="CLU_175850_0_0_1"/>
<reference evidence="2 3" key="1">
    <citation type="submission" date="2014-04" db="EMBL/GenBank/DDBJ databases">
        <authorList>
            <consortium name="DOE Joint Genome Institute"/>
            <person name="Kuo A."/>
            <person name="Zuccaro A."/>
            <person name="Kohler A."/>
            <person name="Nagy L.G."/>
            <person name="Floudas D."/>
            <person name="Copeland A."/>
            <person name="Barry K.W."/>
            <person name="Cichocki N."/>
            <person name="Veneault-Fourrey C."/>
            <person name="LaButti K."/>
            <person name="Lindquist E.A."/>
            <person name="Lipzen A."/>
            <person name="Lundell T."/>
            <person name="Morin E."/>
            <person name="Murat C."/>
            <person name="Sun H."/>
            <person name="Tunlid A."/>
            <person name="Henrissat B."/>
            <person name="Grigoriev I.V."/>
            <person name="Hibbett D.S."/>
            <person name="Martin F."/>
            <person name="Nordberg H.P."/>
            <person name="Cantor M.N."/>
            <person name="Hua S.X."/>
        </authorList>
    </citation>
    <scope>NUCLEOTIDE SEQUENCE [LARGE SCALE GENOMIC DNA]</scope>
    <source>
        <strain evidence="2 3">MAFF 305830</strain>
    </source>
</reference>
<dbReference type="EMBL" id="KN824278">
    <property type="protein sequence ID" value="KIM33515.1"/>
    <property type="molecule type" value="Genomic_DNA"/>
</dbReference>
<feature type="transmembrane region" description="Helical" evidence="1">
    <location>
        <begin position="58"/>
        <end position="80"/>
    </location>
</feature>
<sequence>MCWAVKCDQCGKTTWAGCGRHVDSVMNKVPEAQRCKCSSGKSDLNDAAGDQKVAASRFYMGALILVIMAIGLGKLAGYGANAETL</sequence>
<dbReference type="PANTHER" id="PTHR34724">
    <property type="entry name" value="OS12G0596101 PROTEIN"/>
    <property type="match status" value="1"/>
</dbReference>
<dbReference type="OrthoDB" id="88410at2759"/>
<name>A0A0C3B9L2_SERVB</name>
<protein>
    <submittedName>
        <fullName evidence="2">Uncharacterized protein</fullName>
    </submittedName>
</protein>
<proteinExistence type="predicted"/>
<dbReference type="AlphaFoldDB" id="A0A0C3B9L2"/>
<evidence type="ECO:0000313" key="3">
    <source>
        <dbReference type="Proteomes" id="UP000054097"/>
    </source>
</evidence>
<dbReference type="PANTHER" id="PTHR34724:SF2">
    <property type="entry name" value="OS12G0596101 PROTEIN"/>
    <property type="match status" value="1"/>
</dbReference>
<gene>
    <name evidence="2" type="ORF">M408DRAFT_61726</name>
</gene>
<evidence type="ECO:0000256" key="1">
    <source>
        <dbReference type="SAM" id="Phobius"/>
    </source>
</evidence>
<keyword evidence="1" id="KW-1133">Transmembrane helix</keyword>
<accession>A0A0C3B9L2</accession>
<dbReference type="Proteomes" id="UP000054097">
    <property type="component" value="Unassembled WGS sequence"/>
</dbReference>
<evidence type="ECO:0000313" key="2">
    <source>
        <dbReference type="EMBL" id="KIM33515.1"/>
    </source>
</evidence>
<reference evidence="3" key="2">
    <citation type="submission" date="2015-01" db="EMBL/GenBank/DDBJ databases">
        <title>Evolutionary Origins and Diversification of the Mycorrhizal Mutualists.</title>
        <authorList>
            <consortium name="DOE Joint Genome Institute"/>
            <consortium name="Mycorrhizal Genomics Consortium"/>
            <person name="Kohler A."/>
            <person name="Kuo A."/>
            <person name="Nagy L.G."/>
            <person name="Floudas D."/>
            <person name="Copeland A."/>
            <person name="Barry K.W."/>
            <person name="Cichocki N."/>
            <person name="Veneault-Fourrey C."/>
            <person name="LaButti K."/>
            <person name="Lindquist E.A."/>
            <person name="Lipzen A."/>
            <person name="Lundell T."/>
            <person name="Morin E."/>
            <person name="Murat C."/>
            <person name="Riley R."/>
            <person name="Ohm R."/>
            <person name="Sun H."/>
            <person name="Tunlid A."/>
            <person name="Henrissat B."/>
            <person name="Grigoriev I.V."/>
            <person name="Hibbett D.S."/>
            <person name="Martin F."/>
        </authorList>
    </citation>
    <scope>NUCLEOTIDE SEQUENCE [LARGE SCALE GENOMIC DNA]</scope>
    <source>
        <strain evidence="3">MAFF 305830</strain>
    </source>
</reference>
<dbReference type="STRING" id="933852.A0A0C3B9L2"/>
<keyword evidence="3" id="KW-1185">Reference proteome</keyword>